<keyword evidence="2" id="KW-1185">Reference proteome</keyword>
<dbReference type="EMBL" id="REGN01010578">
    <property type="protein sequence ID" value="RMZ98758.1"/>
    <property type="molecule type" value="Genomic_DNA"/>
</dbReference>
<gene>
    <name evidence="1" type="ORF">BpHYR1_043732</name>
</gene>
<evidence type="ECO:0000313" key="1">
    <source>
        <dbReference type="EMBL" id="RMZ98758.1"/>
    </source>
</evidence>
<reference evidence="1 2" key="1">
    <citation type="journal article" date="2018" name="Sci. Rep.">
        <title>Genomic signatures of local adaptation to the degree of environmental predictability in rotifers.</title>
        <authorList>
            <person name="Franch-Gras L."/>
            <person name="Hahn C."/>
            <person name="Garcia-Roger E.M."/>
            <person name="Carmona M.J."/>
            <person name="Serra M."/>
            <person name="Gomez A."/>
        </authorList>
    </citation>
    <scope>NUCLEOTIDE SEQUENCE [LARGE SCALE GENOMIC DNA]</scope>
    <source>
        <strain evidence="1">HYR1</strain>
    </source>
</reference>
<name>A0A3M7PIC9_BRAPC</name>
<proteinExistence type="predicted"/>
<dbReference type="AlphaFoldDB" id="A0A3M7PIC9"/>
<evidence type="ECO:0000313" key="2">
    <source>
        <dbReference type="Proteomes" id="UP000276133"/>
    </source>
</evidence>
<dbReference type="Proteomes" id="UP000276133">
    <property type="component" value="Unassembled WGS sequence"/>
</dbReference>
<sequence length="77" mass="8969">MKVRNLNLNQTCEKLKKKSKDLTNLSILNLIRKFVVYAAVPFCIGLSEKYHCEKLTSFGKNDIRNTISMMKKNYLIN</sequence>
<accession>A0A3M7PIC9</accession>
<comment type="caution">
    <text evidence="1">The sequence shown here is derived from an EMBL/GenBank/DDBJ whole genome shotgun (WGS) entry which is preliminary data.</text>
</comment>
<organism evidence="1 2">
    <name type="scientific">Brachionus plicatilis</name>
    <name type="common">Marine rotifer</name>
    <name type="synonym">Brachionus muelleri</name>
    <dbReference type="NCBI Taxonomy" id="10195"/>
    <lineage>
        <taxon>Eukaryota</taxon>
        <taxon>Metazoa</taxon>
        <taxon>Spiralia</taxon>
        <taxon>Gnathifera</taxon>
        <taxon>Rotifera</taxon>
        <taxon>Eurotatoria</taxon>
        <taxon>Monogononta</taxon>
        <taxon>Pseudotrocha</taxon>
        <taxon>Ploima</taxon>
        <taxon>Brachionidae</taxon>
        <taxon>Brachionus</taxon>
    </lineage>
</organism>
<protein>
    <submittedName>
        <fullName evidence="1">Uncharacterized protein</fullName>
    </submittedName>
</protein>